<protein>
    <submittedName>
        <fullName evidence="3">DNA polymerase III subunit gamma/tau</fullName>
    </submittedName>
</protein>
<keyword evidence="2" id="KW-0812">Transmembrane</keyword>
<dbReference type="Proteomes" id="UP001054811">
    <property type="component" value="Chromosome"/>
</dbReference>
<evidence type="ECO:0000313" key="4">
    <source>
        <dbReference type="Proteomes" id="UP001054811"/>
    </source>
</evidence>
<feature type="transmembrane region" description="Helical" evidence="2">
    <location>
        <begin position="74"/>
        <end position="93"/>
    </location>
</feature>
<sequence>MATGPDHLDDDEALRWDGDESSRPVLPPGWKAKGRGADAVGAPDDPDATTGVSHALDAADEAEADAPPMGNATLIGLGVLGGVYALYVVGWIIGGLRLQGTSQSLLADAMFQGSRWLAVLAPIIWFATVFALTRARATWLRFAWLAAGAVLLVPWPFIMTGMVGR</sequence>
<evidence type="ECO:0000256" key="1">
    <source>
        <dbReference type="SAM" id="MobiDB-lite"/>
    </source>
</evidence>
<evidence type="ECO:0000313" key="3">
    <source>
        <dbReference type="EMBL" id="UUT35465.1"/>
    </source>
</evidence>
<keyword evidence="2" id="KW-1133">Transmembrane helix</keyword>
<name>A0ABY5NJW7_9MICO</name>
<dbReference type="EMBL" id="CP091139">
    <property type="protein sequence ID" value="UUT35465.1"/>
    <property type="molecule type" value="Genomic_DNA"/>
</dbReference>
<gene>
    <name evidence="3" type="ORF">L2X98_18960</name>
</gene>
<dbReference type="RefSeq" id="WP_259612067.1">
    <property type="nucleotide sequence ID" value="NZ_CP091139.2"/>
</dbReference>
<feature type="transmembrane region" description="Helical" evidence="2">
    <location>
        <begin position="113"/>
        <end position="132"/>
    </location>
</feature>
<accession>A0ABY5NJW7</accession>
<feature type="compositionally biased region" description="Basic and acidic residues" evidence="1">
    <location>
        <begin position="13"/>
        <end position="22"/>
    </location>
</feature>
<reference evidence="3" key="1">
    <citation type="submission" date="2022-01" db="EMBL/GenBank/DDBJ databases">
        <title>Microbacterium eymi and Microbacterium rhizovicinus sp. nov., isolated from the rhizospheric soil of Elymus tsukushiensis, a plant native to the Dokdo Islands, Republic of Korea.</title>
        <authorList>
            <person name="Hwang Y.J."/>
        </authorList>
    </citation>
    <scope>NUCLEOTIDE SEQUENCE</scope>
    <source>
        <strain evidence="3">KUDC0405</strain>
    </source>
</reference>
<feature type="region of interest" description="Disordered" evidence="1">
    <location>
        <begin position="1"/>
        <end position="52"/>
    </location>
</feature>
<feature type="transmembrane region" description="Helical" evidence="2">
    <location>
        <begin position="139"/>
        <end position="158"/>
    </location>
</feature>
<keyword evidence="2" id="KW-0472">Membrane</keyword>
<organism evidence="3 4">
    <name type="scientific">Microbacterium elymi</name>
    <dbReference type="NCBI Taxonomy" id="2909587"/>
    <lineage>
        <taxon>Bacteria</taxon>
        <taxon>Bacillati</taxon>
        <taxon>Actinomycetota</taxon>
        <taxon>Actinomycetes</taxon>
        <taxon>Micrococcales</taxon>
        <taxon>Microbacteriaceae</taxon>
        <taxon>Microbacterium</taxon>
    </lineage>
</organism>
<keyword evidence="4" id="KW-1185">Reference proteome</keyword>
<proteinExistence type="predicted"/>
<evidence type="ECO:0000256" key="2">
    <source>
        <dbReference type="SAM" id="Phobius"/>
    </source>
</evidence>